<accession>A0ABN7VPN1</accession>
<evidence type="ECO:0000313" key="1">
    <source>
        <dbReference type="EMBL" id="CAG8787128.1"/>
    </source>
</evidence>
<keyword evidence="2" id="KW-1185">Reference proteome</keyword>
<organism evidence="1 2">
    <name type="scientific">Gigaspora margarita</name>
    <dbReference type="NCBI Taxonomy" id="4874"/>
    <lineage>
        <taxon>Eukaryota</taxon>
        <taxon>Fungi</taxon>
        <taxon>Fungi incertae sedis</taxon>
        <taxon>Mucoromycota</taxon>
        <taxon>Glomeromycotina</taxon>
        <taxon>Glomeromycetes</taxon>
        <taxon>Diversisporales</taxon>
        <taxon>Gigasporaceae</taxon>
        <taxon>Gigaspora</taxon>
    </lineage>
</organism>
<dbReference type="Proteomes" id="UP000789901">
    <property type="component" value="Unassembled WGS sequence"/>
</dbReference>
<dbReference type="EMBL" id="CAJVQB010018273">
    <property type="protein sequence ID" value="CAG8787128.1"/>
    <property type="molecule type" value="Genomic_DNA"/>
</dbReference>
<comment type="caution">
    <text evidence="1">The sequence shown here is derived from an EMBL/GenBank/DDBJ whole genome shotgun (WGS) entry which is preliminary data.</text>
</comment>
<name>A0ABN7VPN1_GIGMA</name>
<evidence type="ECO:0000313" key="2">
    <source>
        <dbReference type="Proteomes" id="UP000789901"/>
    </source>
</evidence>
<sequence>MVDMVLEKIKAYSGDKQNEKANRIAKKEDKANVPIRVKQAWAKKEEEILDSIKEELKQKKKIDLGPNWFREASYPEIRKNI</sequence>
<gene>
    <name evidence="1" type="ORF">GMARGA_LOCUS20630</name>
</gene>
<reference evidence="1 2" key="1">
    <citation type="submission" date="2021-06" db="EMBL/GenBank/DDBJ databases">
        <authorList>
            <person name="Kallberg Y."/>
            <person name="Tangrot J."/>
            <person name="Rosling A."/>
        </authorList>
    </citation>
    <scope>NUCLEOTIDE SEQUENCE [LARGE SCALE GENOMIC DNA]</scope>
    <source>
        <strain evidence="1 2">120-4 pot B 10/14</strain>
    </source>
</reference>
<proteinExistence type="predicted"/>
<protein>
    <submittedName>
        <fullName evidence="1">23398_t:CDS:1</fullName>
    </submittedName>
</protein>